<name>A0A8J7RI82_9BACT</name>
<dbReference type="AlphaFoldDB" id="A0A8J7RI82"/>
<dbReference type="InterPro" id="IPR053943">
    <property type="entry name" value="RlmKL-like_Mtase_CS"/>
</dbReference>
<dbReference type="PROSITE" id="PS00092">
    <property type="entry name" value="N6_MTASE"/>
    <property type="match status" value="1"/>
</dbReference>
<dbReference type="InterPro" id="IPR000241">
    <property type="entry name" value="RlmKL-like_Mtase"/>
</dbReference>
<dbReference type="InterPro" id="IPR029063">
    <property type="entry name" value="SAM-dependent_MTases_sf"/>
</dbReference>
<feature type="domain" description="THUMP" evidence="4">
    <location>
        <begin position="50"/>
        <end position="162"/>
    </location>
</feature>
<evidence type="ECO:0000313" key="5">
    <source>
        <dbReference type="EMBL" id="MBP3191707.1"/>
    </source>
</evidence>
<evidence type="ECO:0000256" key="3">
    <source>
        <dbReference type="PROSITE-ProRule" id="PRU00529"/>
    </source>
</evidence>
<dbReference type="CDD" id="cd11715">
    <property type="entry name" value="THUMP_AdoMetMT"/>
    <property type="match status" value="1"/>
</dbReference>
<evidence type="ECO:0000256" key="2">
    <source>
        <dbReference type="ARBA" id="ARBA00022679"/>
    </source>
</evidence>
<dbReference type="RefSeq" id="WP_210510426.1">
    <property type="nucleotide sequence ID" value="NZ_JAFIDN010000002.1"/>
</dbReference>
<dbReference type="SUPFAM" id="SSF53335">
    <property type="entry name" value="S-adenosyl-L-methionine-dependent methyltransferases"/>
    <property type="match status" value="1"/>
</dbReference>
<dbReference type="InterPro" id="IPR002052">
    <property type="entry name" value="DNA_methylase_N6_adenine_CS"/>
</dbReference>
<dbReference type="Proteomes" id="UP000673975">
    <property type="component" value="Unassembled WGS sequence"/>
</dbReference>
<dbReference type="InterPro" id="IPR004114">
    <property type="entry name" value="THUMP_dom"/>
</dbReference>
<keyword evidence="3" id="KW-0694">RNA-binding</keyword>
<dbReference type="PROSITE" id="PS51165">
    <property type="entry name" value="THUMP"/>
    <property type="match status" value="1"/>
</dbReference>
<dbReference type="GO" id="GO:0008990">
    <property type="term" value="F:rRNA (guanine-N2-)-methyltransferase activity"/>
    <property type="evidence" value="ECO:0007669"/>
    <property type="project" value="TreeGrafter"/>
</dbReference>
<dbReference type="Pfam" id="PF22020">
    <property type="entry name" value="RlmL_1st"/>
    <property type="match status" value="1"/>
</dbReference>
<organism evidence="5 6">
    <name type="scientific">Natronogracilivirga saccharolytica</name>
    <dbReference type="NCBI Taxonomy" id="2812953"/>
    <lineage>
        <taxon>Bacteria</taxon>
        <taxon>Pseudomonadati</taxon>
        <taxon>Balneolota</taxon>
        <taxon>Balneolia</taxon>
        <taxon>Balneolales</taxon>
        <taxon>Cyclonatronaceae</taxon>
        <taxon>Natronogracilivirga</taxon>
    </lineage>
</organism>
<reference evidence="5" key="1">
    <citation type="submission" date="2021-02" db="EMBL/GenBank/DDBJ databases">
        <title>Natronogracilivirga saccharolytica gen. nov. sp. nov. a new anaerobic, haloalkiliphilic carbohydrate-fermenting bacterium from soda lake and proposing of Cyclonatronumiaceae fam. nov. in the phylum Balneolaeota.</title>
        <authorList>
            <person name="Zhilina T.N."/>
            <person name="Sorokin D.Y."/>
            <person name="Zavarzina D.G."/>
            <person name="Toshchakov S.V."/>
            <person name="Kublanov I.V."/>
        </authorList>
    </citation>
    <scope>NUCLEOTIDE SEQUENCE</scope>
    <source>
        <strain evidence="5">Z-1702</strain>
    </source>
</reference>
<dbReference type="Pfam" id="PF01170">
    <property type="entry name" value="UPF0020"/>
    <property type="match status" value="1"/>
</dbReference>
<dbReference type="PANTHER" id="PTHR47313:SF1">
    <property type="entry name" value="RIBOSOMAL RNA LARGE SUBUNIT METHYLTRANSFERASE K_L"/>
    <property type="match status" value="1"/>
</dbReference>
<dbReference type="InterPro" id="IPR054170">
    <property type="entry name" value="RlmL_1st"/>
</dbReference>
<proteinExistence type="predicted"/>
<sequence length="387" mass="44171">MSQFLKSEIPLFVKTLMGLEDVLADELKTIGAKDIYTGKRGVSCVAGERTFYSILIHSRIAIRVLVRLQEGRVNNETELYEWVKTIDWHNYLTLKHTLAVDVVSFHPEMNHTVFLAQKTKDAVVDRFREEYDMRPSVEPKDPDVRINLHISKDGAAHIALDASGRSMNQRGYRKKTGKAAINEVLAAGLIAISGWDPETPFVDPMCGSGTLVIEAAMQAKQRAPALLNETFGIRRWPHFRETLWQSLIREARRLERRDVDWIYGNDIDKKALEACKANIRNAKLTHNIRLSNLPFDKFWIPKGNGVIISNPPYGEHIGDRSELKKLYEEIGRVLRYKAKGYKAWFITPDKEFRKSVPLKHGKKINVLNGSIPCEYISYSIGPKKELS</sequence>
<dbReference type="Pfam" id="PF02926">
    <property type="entry name" value="THUMP"/>
    <property type="match status" value="1"/>
</dbReference>
<dbReference type="PANTHER" id="PTHR47313">
    <property type="entry name" value="RIBOSOMAL RNA LARGE SUBUNIT METHYLTRANSFERASE K/L"/>
    <property type="match status" value="1"/>
</dbReference>
<dbReference type="Gene3D" id="3.40.50.150">
    <property type="entry name" value="Vaccinia Virus protein VP39"/>
    <property type="match status" value="1"/>
</dbReference>
<dbReference type="Gene3D" id="3.30.2130.30">
    <property type="match status" value="1"/>
</dbReference>
<comment type="caution">
    <text evidence="5">The sequence shown here is derived from an EMBL/GenBank/DDBJ whole genome shotgun (WGS) entry which is preliminary data.</text>
</comment>
<dbReference type="PROSITE" id="PS01261">
    <property type="entry name" value="UPF0020"/>
    <property type="match status" value="1"/>
</dbReference>
<keyword evidence="6" id="KW-1185">Reference proteome</keyword>
<dbReference type="GO" id="GO:0070043">
    <property type="term" value="F:rRNA (guanine-N7-)-methyltransferase activity"/>
    <property type="evidence" value="ECO:0007669"/>
    <property type="project" value="TreeGrafter"/>
</dbReference>
<protein>
    <submittedName>
        <fullName evidence="5">N-6 DNA methylase</fullName>
    </submittedName>
</protein>
<dbReference type="EMBL" id="JAFIDN010000002">
    <property type="protein sequence ID" value="MBP3191707.1"/>
    <property type="molecule type" value="Genomic_DNA"/>
</dbReference>
<evidence type="ECO:0000313" key="6">
    <source>
        <dbReference type="Proteomes" id="UP000673975"/>
    </source>
</evidence>
<keyword evidence="2" id="KW-0808">Transferase</keyword>
<evidence type="ECO:0000256" key="1">
    <source>
        <dbReference type="ARBA" id="ARBA00022603"/>
    </source>
</evidence>
<accession>A0A8J7RI82</accession>
<evidence type="ECO:0000259" key="4">
    <source>
        <dbReference type="PROSITE" id="PS51165"/>
    </source>
</evidence>
<keyword evidence="1 5" id="KW-0489">Methyltransferase</keyword>
<dbReference type="SMART" id="SM00981">
    <property type="entry name" value="THUMP"/>
    <property type="match status" value="1"/>
</dbReference>
<dbReference type="GO" id="GO:0003723">
    <property type="term" value="F:RNA binding"/>
    <property type="evidence" value="ECO:0007669"/>
    <property type="project" value="UniProtKB-UniRule"/>
</dbReference>
<gene>
    <name evidence="5" type="ORF">NATSA_03430</name>
</gene>